<dbReference type="EMBL" id="AP014960">
    <property type="protein sequence ID" value="BAS87687.1"/>
    <property type="molecule type" value="Genomic_DNA"/>
</dbReference>
<keyword evidence="2" id="KW-1185">Reference proteome</keyword>
<evidence type="ECO:0000313" key="1">
    <source>
        <dbReference type="EMBL" id="BAS87687.1"/>
    </source>
</evidence>
<dbReference type="InParanoid" id="A0A0P0W6H5"/>
<dbReference type="SMR" id="A0A0P0W6H5"/>
<gene>
    <name evidence="1" type="ordered locus">Os04g0127900</name>
    <name evidence="1" type="ORF">OSNPB_040127900</name>
</gene>
<dbReference type="OMA" id="HEMMTNI"/>
<sequence>QQSLTFTRKDYKNYLQSKHMKSIQEGDTSAVLQYLQEKQMENPSFFYAIQVDEHEMMTNISWADARSILDFDFFGDVVCFDTTYITNNYGRPFALFVSVNHHKQTVVFWNSIVIQ</sequence>
<name>A0A0P0W6H5_ORYSJ</name>
<dbReference type="PaxDb" id="39947-A0A0P0W6H5"/>
<protein>
    <submittedName>
        <fullName evidence="1">Os04g0127900 protein</fullName>
    </submittedName>
</protein>
<proteinExistence type="predicted"/>
<reference evidence="1 2" key="3">
    <citation type="journal article" date="2013" name="Rice">
        <title>Improvement of the Oryza sativa Nipponbare reference genome using next generation sequence and optical map data.</title>
        <authorList>
            <person name="Kawahara Y."/>
            <person name="de la Bastide M."/>
            <person name="Hamilton J.P."/>
            <person name="Kanamori H."/>
            <person name="McCombie W.R."/>
            <person name="Ouyang S."/>
            <person name="Schwartz D.C."/>
            <person name="Tanaka T."/>
            <person name="Wu J."/>
            <person name="Zhou S."/>
            <person name="Childs K.L."/>
            <person name="Davidson R.M."/>
            <person name="Lin H."/>
            <person name="Quesada-Ocampo L."/>
            <person name="Vaillancourt B."/>
            <person name="Sakai H."/>
            <person name="Lee S.S."/>
            <person name="Kim J."/>
            <person name="Numa H."/>
            <person name="Itoh T."/>
            <person name="Buell C.R."/>
            <person name="Matsumoto T."/>
        </authorList>
    </citation>
    <scope>NUCLEOTIDE SEQUENCE [LARGE SCALE GENOMIC DNA]</scope>
    <source>
        <strain evidence="2">cv. Nipponbare</strain>
    </source>
</reference>
<dbReference type="eggNOG" id="ENOG502QSMI">
    <property type="taxonomic scope" value="Eukaryota"/>
</dbReference>
<dbReference type="STRING" id="39947.A0A0P0W6H5"/>
<reference evidence="1 2" key="2">
    <citation type="journal article" date="2013" name="Plant Cell Physiol.">
        <title>Rice Annotation Project Database (RAP-DB): an integrative and interactive database for rice genomics.</title>
        <authorList>
            <person name="Sakai H."/>
            <person name="Lee S.S."/>
            <person name="Tanaka T."/>
            <person name="Numa H."/>
            <person name="Kim J."/>
            <person name="Kawahara Y."/>
            <person name="Wakimoto H."/>
            <person name="Yang C.C."/>
            <person name="Iwamoto M."/>
            <person name="Abe T."/>
            <person name="Yamada Y."/>
            <person name="Muto A."/>
            <person name="Inokuchi H."/>
            <person name="Ikemura T."/>
            <person name="Matsumoto T."/>
            <person name="Sasaki T."/>
            <person name="Itoh T."/>
        </authorList>
    </citation>
    <scope>NUCLEOTIDE SEQUENCE [LARGE SCALE GENOMIC DNA]</scope>
    <source>
        <strain evidence="2">cv. Nipponbare</strain>
    </source>
</reference>
<dbReference type="Gramene" id="Os04t0127900-00">
    <property type="protein sequence ID" value="Os04t0127900-00"/>
    <property type="gene ID" value="Os04g0127900"/>
</dbReference>
<dbReference type="PANTHER" id="PTHR47718">
    <property type="entry name" value="OS01G0519700 PROTEIN"/>
    <property type="match status" value="1"/>
</dbReference>
<dbReference type="PANTHER" id="PTHR47718:SF8">
    <property type="entry name" value="PROTEIN FAR1-RELATED SEQUENCE"/>
    <property type="match status" value="1"/>
</dbReference>
<accession>A0A0P0W6H5</accession>
<dbReference type="Proteomes" id="UP000059680">
    <property type="component" value="Chromosome 4"/>
</dbReference>
<evidence type="ECO:0000313" key="2">
    <source>
        <dbReference type="Proteomes" id="UP000059680"/>
    </source>
</evidence>
<feature type="non-terminal residue" evidence="1">
    <location>
        <position position="1"/>
    </location>
</feature>
<organism evidence="1 2">
    <name type="scientific">Oryza sativa subsp. japonica</name>
    <name type="common">Rice</name>
    <dbReference type="NCBI Taxonomy" id="39947"/>
    <lineage>
        <taxon>Eukaryota</taxon>
        <taxon>Viridiplantae</taxon>
        <taxon>Streptophyta</taxon>
        <taxon>Embryophyta</taxon>
        <taxon>Tracheophyta</taxon>
        <taxon>Spermatophyta</taxon>
        <taxon>Magnoliopsida</taxon>
        <taxon>Liliopsida</taxon>
        <taxon>Poales</taxon>
        <taxon>Poaceae</taxon>
        <taxon>BOP clade</taxon>
        <taxon>Oryzoideae</taxon>
        <taxon>Oryzeae</taxon>
        <taxon>Oryzinae</taxon>
        <taxon>Oryza</taxon>
        <taxon>Oryza sativa</taxon>
    </lineage>
</organism>
<dbReference type="AlphaFoldDB" id="A0A0P0W6H5"/>
<reference evidence="2" key="1">
    <citation type="journal article" date="2005" name="Nature">
        <title>The map-based sequence of the rice genome.</title>
        <authorList>
            <consortium name="International rice genome sequencing project (IRGSP)"/>
            <person name="Matsumoto T."/>
            <person name="Wu J."/>
            <person name="Kanamori H."/>
            <person name="Katayose Y."/>
            <person name="Fujisawa M."/>
            <person name="Namiki N."/>
            <person name="Mizuno H."/>
            <person name="Yamamoto K."/>
            <person name="Antonio B.A."/>
            <person name="Baba T."/>
            <person name="Sakata K."/>
            <person name="Nagamura Y."/>
            <person name="Aoki H."/>
            <person name="Arikawa K."/>
            <person name="Arita K."/>
            <person name="Bito T."/>
            <person name="Chiden Y."/>
            <person name="Fujitsuka N."/>
            <person name="Fukunaka R."/>
            <person name="Hamada M."/>
            <person name="Harada C."/>
            <person name="Hayashi A."/>
            <person name="Hijishita S."/>
            <person name="Honda M."/>
            <person name="Hosokawa S."/>
            <person name="Ichikawa Y."/>
            <person name="Idonuma A."/>
            <person name="Iijima M."/>
            <person name="Ikeda M."/>
            <person name="Ikeno M."/>
            <person name="Ito K."/>
            <person name="Ito S."/>
            <person name="Ito T."/>
            <person name="Ito Y."/>
            <person name="Ito Y."/>
            <person name="Iwabuchi A."/>
            <person name="Kamiya K."/>
            <person name="Karasawa W."/>
            <person name="Kurita K."/>
            <person name="Katagiri S."/>
            <person name="Kikuta A."/>
            <person name="Kobayashi H."/>
            <person name="Kobayashi N."/>
            <person name="Machita K."/>
            <person name="Maehara T."/>
            <person name="Masukawa M."/>
            <person name="Mizubayashi T."/>
            <person name="Mukai Y."/>
            <person name="Nagasaki H."/>
            <person name="Nagata Y."/>
            <person name="Naito S."/>
            <person name="Nakashima M."/>
            <person name="Nakama Y."/>
            <person name="Nakamichi Y."/>
            <person name="Nakamura M."/>
            <person name="Meguro A."/>
            <person name="Negishi M."/>
            <person name="Ohta I."/>
            <person name="Ohta T."/>
            <person name="Okamoto M."/>
            <person name="Ono N."/>
            <person name="Saji S."/>
            <person name="Sakaguchi M."/>
            <person name="Sakai K."/>
            <person name="Shibata M."/>
            <person name="Shimokawa T."/>
            <person name="Song J."/>
            <person name="Takazaki Y."/>
            <person name="Terasawa K."/>
            <person name="Tsugane M."/>
            <person name="Tsuji K."/>
            <person name="Ueda S."/>
            <person name="Waki K."/>
            <person name="Yamagata H."/>
            <person name="Yamamoto M."/>
            <person name="Yamamoto S."/>
            <person name="Yamane H."/>
            <person name="Yoshiki S."/>
            <person name="Yoshihara R."/>
            <person name="Yukawa K."/>
            <person name="Zhong H."/>
            <person name="Yano M."/>
            <person name="Yuan Q."/>
            <person name="Ouyang S."/>
            <person name="Liu J."/>
            <person name="Jones K.M."/>
            <person name="Gansberger K."/>
            <person name="Moffat K."/>
            <person name="Hill J."/>
            <person name="Bera J."/>
            <person name="Fadrosh D."/>
            <person name="Jin S."/>
            <person name="Johri S."/>
            <person name="Kim M."/>
            <person name="Overton L."/>
            <person name="Reardon M."/>
            <person name="Tsitrin T."/>
            <person name="Vuong H."/>
            <person name="Weaver B."/>
            <person name="Ciecko A."/>
            <person name="Tallon L."/>
            <person name="Jackson J."/>
            <person name="Pai G."/>
            <person name="Aken S.V."/>
            <person name="Utterback T."/>
            <person name="Reidmuller S."/>
            <person name="Feldblyum T."/>
            <person name="Hsiao J."/>
            <person name="Zismann V."/>
            <person name="Iobst S."/>
            <person name="de Vazeille A.R."/>
            <person name="Buell C.R."/>
            <person name="Ying K."/>
            <person name="Li Y."/>
            <person name="Lu T."/>
            <person name="Huang Y."/>
            <person name="Zhao Q."/>
            <person name="Feng Q."/>
            <person name="Zhang L."/>
            <person name="Zhu J."/>
            <person name="Weng Q."/>
            <person name="Mu J."/>
            <person name="Lu Y."/>
            <person name="Fan D."/>
            <person name="Liu Y."/>
            <person name="Guan J."/>
            <person name="Zhang Y."/>
            <person name="Yu S."/>
            <person name="Liu X."/>
            <person name="Zhang Y."/>
            <person name="Hong G."/>
            <person name="Han B."/>
            <person name="Choisne N."/>
            <person name="Demange N."/>
            <person name="Orjeda G."/>
            <person name="Samain S."/>
            <person name="Cattolico L."/>
            <person name="Pelletier E."/>
            <person name="Couloux A."/>
            <person name="Segurens B."/>
            <person name="Wincker P."/>
            <person name="D'Hont A."/>
            <person name="Scarpelli C."/>
            <person name="Weissenbach J."/>
            <person name="Salanoubat M."/>
            <person name="Quetier F."/>
            <person name="Yu Y."/>
            <person name="Kim H.R."/>
            <person name="Rambo T."/>
            <person name="Currie J."/>
            <person name="Collura K."/>
            <person name="Luo M."/>
            <person name="Yang T."/>
            <person name="Ammiraju J.S.S."/>
            <person name="Engler F."/>
            <person name="Soderlund C."/>
            <person name="Wing R.A."/>
            <person name="Palmer L.E."/>
            <person name="de la Bastide M."/>
            <person name="Spiegel L."/>
            <person name="Nascimento L."/>
            <person name="Zutavern T."/>
            <person name="O'Shaughnessy A."/>
            <person name="Dike S."/>
            <person name="Dedhia N."/>
            <person name="Preston R."/>
            <person name="Balija V."/>
            <person name="McCombie W.R."/>
            <person name="Chow T."/>
            <person name="Chen H."/>
            <person name="Chung M."/>
            <person name="Chen C."/>
            <person name="Shaw J."/>
            <person name="Wu H."/>
            <person name="Hsiao K."/>
            <person name="Chao Y."/>
            <person name="Chu M."/>
            <person name="Cheng C."/>
            <person name="Hour A."/>
            <person name="Lee P."/>
            <person name="Lin S."/>
            <person name="Lin Y."/>
            <person name="Liou J."/>
            <person name="Liu S."/>
            <person name="Hsing Y."/>
            <person name="Raghuvanshi S."/>
            <person name="Mohanty A."/>
            <person name="Bharti A.K."/>
            <person name="Gaur A."/>
            <person name="Gupta V."/>
            <person name="Kumar D."/>
            <person name="Ravi V."/>
            <person name="Vij S."/>
            <person name="Kapur A."/>
            <person name="Khurana P."/>
            <person name="Khurana P."/>
            <person name="Khurana J.P."/>
            <person name="Tyagi A.K."/>
            <person name="Gaikwad K."/>
            <person name="Singh A."/>
            <person name="Dalal V."/>
            <person name="Srivastava S."/>
            <person name="Dixit A."/>
            <person name="Pal A.K."/>
            <person name="Ghazi I.A."/>
            <person name="Yadav M."/>
            <person name="Pandit A."/>
            <person name="Bhargava A."/>
            <person name="Sureshbabu K."/>
            <person name="Batra K."/>
            <person name="Sharma T.R."/>
            <person name="Mohapatra T."/>
            <person name="Singh N.K."/>
            <person name="Messing J."/>
            <person name="Nelson A.B."/>
            <person name="Fuks G."/>
            <person name="Kavchok S."/>
            <person name="Keizer G."/>
            <person name="Linton E."/>
            <person name="Llaca V."/>
            <person name="Song R."/>
            <person name="Tanyolac B."/>
            <person name="Young S."/>
            <person name="Ho-Il K."/>
            <person name="Hahn J.H."/>
            <person name="Sangsakoo G."/>
            <person name="Vanavichit A."/>
            <person name="de Mattos Luiz.A.T."/>
            <person name="Zimmer P.D."/>
            <person name="Malone G."/>
            <person name="Dellagostin O."/>
            <person name="de Oliveira A.C."/>
            <person name="Bevan M."/>
            <person name="Bancroft I."/>
            <person name="Minx P."/>
            <person name="Cordum H."/>
            <person name="Wilson R."/>
            <person name="Cheng Z."/>
            <person name="Jin W."/>
            <person name="Jiang J."/>
            <person name="Leong S.A."/>
            <person name="Iwama H."/>
            <person name="Gojobori T."/>
            <person name="Itoh T."/>
            <person name="Niimura Y."/>
            <person name="Fujii Y."/>
            <person name="Habara T."/>
            <person name="Sakai H."/>
            <person name="Sato Y."/>
            <person name="Wilson G."/>
            <person name="Kumar K."/>
            <person name="McCouch S."/>
            <person name="Juretic N."/>
            <person name="Hoen D."/>
            <person name="Wright S."/>
            <person name="Bruskiewich R."/>
            <person name="Bureau T."/>
            <person name="Miyao A."/>
            <person name="Hirochika H."/>
            <person name="Nishikawa T."/>
            <person name="Kadowaki K."/>
            <person name="Sugiura M."/>
            <person name="Burr B."/>
            <person name="Sasaki T."/>
        </authorList>
    </citation>
    <scope>NUCLEOTIDE SEQUENCE [LARGE SCALE GENOMIC DNA]</scope>
    <source>
        <strain evidence="2">cv. Nipponbare</strain>
    </source>
</reference>